<feature type="domain" description="Peptide methionine sulphoxide reductase MsrA" evidence="9">
    <location>
        <begin position="127"/>
        <end position="279"/>
    </location>
</feature>
<keyword evidence="11" id="KW-1185">Reference proteome</keyword>
<keyword evidence="8" id="KW-0812">Transmembrane</keyword>
<comment type="similarity">
    <text evidence="1">Belongs to the MsrA Met sulfoxide reductase family.</text>
</comment>
<dbReference type="InterPro" id="IPR002569">
    <property type="entry name" value="Met_Sox_Rdtase_MsrA_dom"/>
</dbReference>
<comment type="catalytic activity">
    <reaction evidence="6">
        <text>L-methionyl-[protein] + [thioredoxin]-disulfide + H2O = L-methionyl-(S)-S-oxide-[protein] + [thioredoxin]-dithiol</text>
        <dbReference type="Rhea" id="RHEA:14217"/>
        <dbReference type="Rhea" id="RHEA-COMP:10698"/>
        <dbReference type="Rhea" id="RHEA-COMP:10700"/>
        <dbReference type="Rhea" id="RHEA-COMP:12313"/>
        <dbReference type="Rhea" id="RHEA-COMP:12315"/>
        <dbReference type="ChEBI" id="CHEBI:15377"/>
        <dbReference type="ChEBI" id="CHEBI:16044"/>
        <dbReference type="ChEBI" id="CHEBI:29950"/>
        <dbReference type="ChEBI" id="CHEBI:44120"/>
        <dbReference type="ChEBI" id="CHEBI:50058"/>
        <dbReference type="EC" id="1.8.4.11"/>
    </reaction>
</comment>
<evidence type="ECO:0000256" key="8">
    <source>
        <dbReference type="SAM" id="Phobius"/>
    </source>
</evidence>
<dbReference type="Pfam" id="PF01625">
    <property type="entry name" value="PMSR"/>
    <property type="match status" value="1"/>
</dbReference>
<evidence type="ECO:0000313" key="10">
    <source>
        <dbReference type="EMBL" id="KAF8820960.1"/>
    </source>
</evidence>
<protein>
    <recommendedName>
        <fullName evidence="2">peptide-methionine (S)-S-oxide reductase</fullName>
        <ecNumber evidence="2">1.8.4.11</ecNumber>
    </recommendedName>
    <alternativeName>
        <fullName evidence="5">Peptide-methionine (S)-S-oxide reductase</fullName>
    </alternativeName>
    <alternativeName>
        <fullName evidence="4">Protein-methionine-S-oxide reductase</fullName>
    </alternativeName>
</protein>
<keyword evidence="3" id="KW-0560">Oxidoreductase</keyword>
<feature type="transmembrane region" description="Helical" evidence="8">
    <location>
        <begin position="21"/>
        <end position="39"/>
    </location>
</feature>
<proteinExistence type="inferred from homology"/>
<evidence type="ECO:0000256" key="7">
    <source>
        <dbReference type="ARBA" id="ARBA00048782"/>
    </source>
</evidence>
<accession>A0ABQ7JBC9</accession>
<keyword evidence="8" id="KW-1133">Transmembrane helix</keyword>
<dbReference type="NCBIfam" id="TIGR00401">
    <property type="entry name" value="msrA"/>
    <property type="match status" value="1"/>
</dbReference>
<evidence type="ECO:0000259" key="9">
    <source>
        <dbReference type="Pfam" id="PF01625"/>
    </source>
</evidence>
<evidence type="ECO:0000256" key="4">
    <source>
        <dbReference type="ARBA" id="ARBA00030273"/>
    </source>
</evidence>
<comment type="catalytic activity">
    <reaction evidence="7">
        <text>[thioredoxin]-disulfide + L-methionine + H2O = L-methionine (S)-S-oxide + [thioredoxin]-dithiol</text>
        <dbReference type="Rhea" id="RHEA:19993"/>
        <dbReference type="Rhea" id="RHEA-COMP:10698"/>
        <dbReference type="Rhea" id="RHEA-COMP:10700"/>
        <dbReference type="ChEBI" id="CHEBI:15377"/>
        <dbReference type="ChEBI" id="CHEBI:29950"/>
        <dbReference type="ChEBI" id="CHEBI:50058"/>
        <dbReference type="ChEBI" id="CHEBI:57844"/>
        <dbReference type="ChEBI" id="CHEBI:58772"/>
        <dbReference type="EC" id="1.8.4.11"/>
    </reaction>
</comment>
<dbReference type="EC" id="1.8.4.11" evidence="2"/>
<dbReference type="PANTHER" id="PTHR42799:SF2">
    <property type="entry name" value="MITOCHONDRIAL PEPTIDE METHIONINE SULFOXIDE REDUCTASE"/>
    <property type="match status" value="1"/>
</dbReference>
<organism evidence="10 11">
    <name type="scientific">Cardiosporidium cionae</name>
    <dbReference type="NCBI Taxonomy" id="476202"/>
    <lineage>
        <taxon>Eukaryota</taxon>
        <taxon>Sar</taxon>
        <taxon>Alveolata</taxon>
        <taxon>Apicomplexa</taxon>
        <taxon>Aconoidasida</taxon>
        <taxon>Nephromycida</taxon>
        <taxon>Cardiosporidium</taxon>
    </lineage>
</organism>
<evidence type="ECO:0000256" key="6">
    <source>
        <dbReference type="ARBA" id="ARBA00047806"/>
    </source>
</evidence>
<dbReference type="InterPro" id="IPR036509">
    <property type="entry name" value="Met_Sox_Rdtase_MsrA_sf"/>
</dbReference>
<name>A0ABQ7JBC9_9APIC</name>
<dbReference type="Gene3D" id="3.30.1060.10">
    <property type="entry name" value="Peptide methionine sulphoxide reductase MsrA"/>
    <property type="match status" value="1"/>
</dbReference>
<dbReference type="HAMAP" id="MF_01401">
    <property type="entry name" value="MsrA"/>
    <property type="match status" value="1"/>
</dbReference>
<dbReference type="Proteomes" id="UP000823046">
    <property type="component" value="Unassembled WGS sequence"/>
</dbReference>
<dbReference type="EMBL" id="JADAQX010000265">
    <property type="protein sequence ID" value="KAF8820960.1"/>
    <property type="molecule type" value="Genomic_DNA"/>
</dbReference>
<evidence type="ECO:0000256" key="3">
    <source>
        <dbReference type="ARBA" id="ARBA00023002"/>
    </source>
</evidence>
<evidence type="ECO:0000256" key="2">
    <source>
        <dbReference type="ARBA" id="ARBA00012502"/>
    </source>
</evidence>
<keyword evidence="8" id="KW-0472">Membrane</keyword>
<dbReference type="InterPro" id="IPR050162">
    <property type="entry name" value="MsrA_MetSO_reductase"/>
</dbReference>
<sequence length="285" mass="32576">MSCCVYMKAIFNQSQMIKPCDYLYFGVSAFLFLVFRFQLGVVANNIVKASFHSTSFAVTSTHSSFTEGKTLLARFKACPIDQMIRKQMFALCLPFLLSKPSVLFAVKTPYYVNCVSTMASQRKLECATFAGGCFWGMEKWFRKEFGNSLDFTAVGFIGGSVENTTYEKVCSGKTDHAEAIQVIFDTEKTQYVDLLKYFWRIHDATTLNRQGNDRGPQYRSAVFAHSSDQKLKAEQIRDEIQNQTKDKIVTEIVECPADSFIRAEEYHQQYLEKNPSGYCSHKPRY</sequence>
<gene>
    <name evidence="10" type="ORF">IE077_002624</name>
</gene>
<reference evidence="10 11" key="1">
    <citation type="journal article" date="2020" name="bioRxiv">
        <title>Metabolic contributions of an alphaproteobacterial endosymbiont in the apicomplexan Cardiosporidium cionae.</title>
        <authorList>
            <person name="Hunter E.S."/>
            <person name="Paight C.J."/>
            <person name="Lane C.E."/>
        </authorList>
    </citation>
    <scope>NUCLEOTIDE SEQUENCE [LARGE SCALE GENOMIC DNA]</scope>
    <source>
        <strain evidence="10">ESH_2018</strain>
    </source>
</reference>
<evidence type="ECO:0000313" key="11">
    <source>
        <dbReference type="Proteomes" id="UP000823046"/>
    </source>
</evidence>
<comment type="caution">
    <text evidence="10">The sequence shown here is derived from an EMBL/GenBank/DDBJ whole genome shotgun (WGS) entry which is preliminary data.</text>
</comment>
<evidence type="ECO:0000256" key="5">
    <source>
        <dbReference type="ARBA" id="ARBA00030643"/>
    </source>
</evidence>
<dbReference type="SUPFAM" id="SSF55068">
    <property type="entry name" value="Peptide methionine sulfoxide reductase"/>
    <property type="match status" value="1"/>
</dbReference>
<evidence type="ECO:0000256" key="1">
    <source>
        <dbReference type="ARBA" id="ARBA00005591"/>
    </source>
</evidence>
<dbReference type="PANTHER" id="PTHR42799">
    <property type="entry name" value="MITOCHONDRIAL PEPTIDE METHIONINE SULFOXIDE REDUCTASE"/>
    <property type="match status" value="1"/>
</dbReference>